<evidence type="ECO:0000256" key="3">
    <source>
        <dbReference type="ARBA" id="ARBA00022598"/>
    </source>
</evidence>
<dbReference type="Pfam" id="PF09334">
    <property type="entry name" value="tRNA-synt_1g"/>
    <property type="match status" value="1"/>
</dbReference>
<comment type="caution">
    <text evidence="12">The sequence shown here is derived from an EMBL/GenBank/DDBJ whole genome shotgun (WGS) entry which is preliminary data.</text>
</comment>
<dbReference type="InterPro" id="IPR014710">
    <property type="entry name" value="RmlC-like_jellyroll"/>
</dbReference>
<dbReference type="SUPFAM" id="SSF52374">
    <property type="entry name" value="Nucleotidylyl transferase"/>
    <property type="match status" value="1"/>
</dbReference>
<accession>A0ABV6UX77</accession>
<dbReference type="PANTHER" id="PTHR45765">
    <property type="entry name" value="METHIONINE--TRNA LIGASE"/>
    <property type="match status" value="1"/>
</dbReference>
<dbReference type="Gene3D" id="1.10.730.10">
    <property type="entry name" value="Isoleucyl-tRNA Synthetase, Domain 1"/>
    <property type="match status" value="1"/>
</dbReference>
<comment type="catalytic activity">
    <reaction evidence="8">
        <text>tRNA(Met) + L-methionine + ATP = L-methionyl-tRNA(Met) + AMP + diphosphate</text>
        <dbReference type="Rhea" id="RHEA:13481"/>
        <dbReference type="Rhea" id="RHEA-COMP:9667"/>
        <dbReference type="Rhea" id="RHEA-COMP:9698"/>
        <dbReference type="ChEBI" id="CHEBI:30616"/>
        <dbReference type="ChEBI" id="CHEBI:33019"/>
        <dbReference type="ChEBI" id="CHEBI:57844"/>
        <dbReference type="ChEBI" id="CHEBI:78442"/>
        <dbReference type="ChEBI" id="CHEBI:78530"/>
        <dbReference type="ChEBI" id="CHEBI:456215"/>
        <dbReference type="EC" id="6.1.1.10"/>
    </reaction>
</comment>
<keyword evidence="6 9" id="KW-0648">Protein biosynthesis</keyword>
<dbReference type="PANTHER" id="PTHR45765:SF1">
    <property type="entry name" value="METHIONINE--TRNA LIGASE, CYTOPLASMIC"/>
    <property type="match status" value="1"/>
</dbReference>
<dbReference type="PROSITE" id="PS00178">
    <property type="entry name" value="AA_TRNA_LIGASE_I"/>
    <property type="match status" value="1"/>
</dbReference>
<evidence type="ECO:0000256" key="5">
    <source>
        <dbReference type="ARBA" id="ARBA00022840"/>
    </source>
</evidence>
<evidence type="ECO:0000259" key="10">
    <source>
        <dbReference type="Pfam" id="PF07883"/>
    </source>
</evidence>
<dbReference type="InterPro" id="IPR013096">
    <property type="entry name" value="Cupin_2"/>
</dbReference>
<comment type="similarity">
    <text evidence="1">Belongs to the class-I aminoacyl-tRNA synthetase family. MetG type 1 subfamily.</text>
</comment>
<dbReference type="EMBL" id="JBHEZZ010000026">
    <property type="protein sequence ID" value="MFC1406079.1"/>
    <property type="molecule type" value="Genomic_DNA"/>
</dbReference>
<dbReference type="GO" id="GO:0016874">
    <property type="term" value="F:ligase activity"/>
    <property type="evidence" value="ECO:0007669"/>
    <property type="project" value="UniProtKB-KW"/>
</dbReference>
<evidence type="ECO:0000256" key="1">
    <source>
        <dbReference type="ARBA" id="ARBA00008258"/>
    </source>
</evidence>
<evidence type="ECO:0000313" key="12">
    <source>
        <dbReference type="EMBL" id="MFC1406079.1"/>
    </source>
</evidence>
<dbReference type="InterPro" id="IPR009080">
    <property type="entry name" value="tRNAsynth_Ia_anticodon-bd"/>
</dbReference>
<dbReference type="Gene3D" id="2.20.28.20">
    <property type="entry name" value="Methionyl-tRNA synthetase, Zn-domain"/>
    <property type="match status" value="1"/>
</dbReference>
<dbReference type="InterPro" id="IPR014729">
    <property type="entry name" value="Rossmann-like_a/b/a_fold"/>
</dbReference>
<dbReference type="Gene3D" id="2.60.120.10">
    <property type="entry name" value="Jelly Rolls"/>
    <property type="match status" value="1"/>
</dbReference>
<evidence type="ECO:0000256" key="8">
    <source>
        <dbReference type="ARBA" id="ARBA00047364"/>
    </source>
</evidence>
<feature type="domain" description="Cupin type-2" evidence="10">
    <location>
        <begin position="41"/>
        <end position="105"/>
    </location>
</feature>
<dbReference type="Gene3D" id="3.40.50.620">
    <property type="entry name" value="HUPs"/>
    <property type="match status" value="1"/>
</dbReference>
<dbReference type="SUPFAM" id="SSF47323">
    <property type="entry name" value="Anticodon-binding domain of a subclass of class I aminoacyl-tRNA synthetases"/>
    <property type="match status" value="1"/>
</dbReference>
<keyword evidence="4 9" id="KW-0547">Nucleotide-binding</keyword>
<dbReference type="SUPFAM" id="SSF51182">
    <property type="entry name" value="RmlC-like cupins"/>
    <property type="match status" value="1"/>
</dbReference>
<keyword evidence="3 9" id="KW-0436">Ligase</keyword>
<protein>
    <submittedName>
        <fullName evidence="12">Class I tRNA ligase family protein</fullName>
    </submittedName>
</protein>
<keyword evidence="7 9" id="KW-0030">Aminoacyl-tRNA synthetase</keyword>
<organism evidence="12 13">
    <name type="scientific">Streptacidiphilus cavernicola</name>
    <dbReference type="NCBI Taxonomy" id="3342716"/>
    <lineage>
        <taxon>Bacteria</taxon>
        <taxon>Bacillati</taxon>
        <taxon>Actinomycetota</taxon>
        <taxon>Actinomycetes</taxon>
        <taxon>Kitasatosporales</taxon>
        <taxon>Streptomycetaceae</taxon>
        <taxon>Streptacidiphilus</taxon>
    </lineage>
</organism>
<dbReference type="InterPro" id="IPR023458">
    <property type="entry name" value="Met-tRNA_ligase_1"/>
</dbReference>
<proteinExistence type="inferred from homology"/>
<evidence type="ECO:0000256" key="6">
    <source>
        <dbReference type="ARBA" id="ARBA00022917"/>
    </source>
</evidence>
<dbReference type="RefSeq" id="WP_030262904.1">
    <property type="nucleotide sequence ID" value="NZ_JBHEZZ010000026.1"/>
</dbReference>
<evidence type="ECO:0000313" key="13">
    <source>
        <dbReference type="Proteomes" id="UP001592528"/>
    </source>
</evidence>
<evidence type="ECO:0000256" key="4">
    <source>
        <dbReference type="ARBA" id="ARBA00022741"/>
    </source>
</evidence>
<keyword evidence="13" id="KW-1185">Reference proteome</keyword>
<keyword evidence="5 9" id="KW-0067">ATP-binding</keyword>
<sequence>MIVRSLDRAKMSWSYEMDLQDLLSATDVEGMPFGSVFGSVPARSVSKRHSHHDGEMFVVLDGEATVVVDAEEQLLVRGDVVCLPPFSVHEIRNDSEAPFDLVSVYWEDIPAAVSVLRRSPARQRLPQRTLVFCPPPTPNGGLHLGHLAGPYVRADLYARALRSMGCDARLITGTDDHQSYVSVAARLTGSTGTEVARKEGDAVVATLADAGVHPTRLTRPVHEPDHHSSVRALLGRLSAAEGVATRSEPTAYCGACRTSLHQAFARGDCARCGAGSDGEICEACGFPNEARELHGVRCRLCGAAAEVRVEEALWLDLAHYQDRLRTYLGSTVGGPDLRALAESLLDDEAGLRPYRLTRSTDWGIDWPSGSAEAEGAVARVDAWVDLALTFLLAAQREREHEAEPFETALFLGYDNSYYYAILLPVLAIALGLEHLLPTSFVTNRFLQLDGEKFSTSRGHALWADEALTRVGPDAVRAALMRHAPEGAESSISKEEGARLGQDPLVEGAREWIDGFAPLVQRFGPEVPGTGAWTDAHREFYRSVNSLTGQLDGALVPGAFSARAYVRGLEGLLDRAQRFRATEGPLRATPSFQEEARTSLALEFLAAKAFAALAWPVLPETASRLWTALGLSGEPVREQEWSFLPPGHRVAAPSGFGSPVGGG</sequence>
<dbReference type="InterPro" id="IPR011051">
    <property type="entry name" value="RmlC_Cupin_sf"/>
</dbReference>
<evidence type="ECO:0000259" key="11">
    <source>
        <dbReference type="Pfam" id="PF09334"/>
    </source>
</evidence>
<dbReference type="InterPro" id="IPR001412">
    <property type="entry name" value="aa-tRNA-synth_I_CS"/>
</dbReference>
<reference evidence="12 13" key="1">
    <citation type="submission" date="2024-09" db="EMBL/GenBank/DDBJ databases">
        <authorList>
            <person name="Lee S.D."/>
        </authorList>
    </citation>
    <scope>NUCLEOTIDE SEQUENCE [LARGE SCALE GENOMIC DNA]</scope>
    <source>
        <strain evidence="12 13">N1-5</strain>
    </source>
</reference>
<dbReference type="Pfam" id="PF07883">
    <property type="entry name" value="Cupin_2"/>
    <property type="match status" value="1"/>
</dbReference>
<dbReference type="InterPro" id="IPR029038">
    <property type="entry name" value="MetRS_Zn"/>
</dbReference>
<gene>
    <name evidence="12" type="ORF">ACEZDJ_32775</name>
</gene>
<dbReference type="InterPro" id="IPR015413">
    <property type="entry name" value="Methionyl/Leucyl_tRNA_Synth"/>
</dbReference>
<dbReference type="Proteomes" id="UP001592528">
    <property type="component" value="Unassembled WGS sequence"/>
</dbReference>
<name>A0ABV6UX77_9ACTN</name>
<keyword evidence="2" id="KW-0963">Cytoplasm</keyword>
<feature type="domain" description="Methionyl/Leucyl tRNA synthetase" evidence="11">
    <location>
        <begin position="130"/>
        <end position="495"/>
    </location>
</feature>
<evidence type="ECO:0000256" key="9">
    <source>
        <dbReference type="RuleBase" id="RU363039"/>
    </source>
</evidence>
<evidence type="ECO:0000256" key="2">
    <source>
        <dbReference type="ARBA" id="ARBA00022490"/>
    </source>
</evidence>
<evidence type="ECO:0000256" key="7">
    <source>
        <dbReference type="ARBA" id="ARBA00023146"/>
    </source>
</evidence>